<protein>
    <submittedName>
        <fullName evidence="4">DUF664 domain-containing protein</fullName>
    </submittedName>
</protein>
<evidence type="ECO:0000256" key="2">
    <source>
        <dbReference type="ARBA" id="ARBA00022723"/>
    </source>
</evidence>
<dbReference type="Proteomes" id="UP000288587">
    <property type="component" value="Unassembled WGS sequence"/>
</dbReference>
<name>A0A3S2UST6_9BURK</name>
<feature type="binding site" evidence="3">
    <location>
        <position position="50"/>
    </location>
    <ligand>
        <name>a divalent metal cation</name>
        <dbReference type="ChEBI" id="CHEBI:60240"/>
    </ligand>
</feature>
<feature type="binding site" evidence="3">
    <location>
        <position position="139"/>
    </location>
    <ligand>
        <name>a divalent metal cation</name>
        <dbReference type="ChEBI" id="CHEBI:60240"/>
    </ligand>
</feature>
<organism evidence="4 5">
    <name type="scientific">Inhella crocodyli</name>
    <dbReference type="NCBI Taxonomy" id="2499851"/>
    <lineage>
        <taxon>Bacteria</taxon>
        <taxon>Pseudomonadati</taxon>
        <taxon>Pseudomonadota</taxon>
        <taxon>Betaproteobacteria</taxon>
        <taxon>Burkholderiales</taxon>
        <taxon>Sphaerotilaceae</taxon>
        <taxon>Inhella</taxon>
    </lineage>
</organism>
<dbReference type="GO" id="GO:0046872">
    <property type="term" value="F:metal ion binding"/>
    <property type="evidence" value="ECO:0007669"/>
    <property type="project" value="UniProtKB-KW"/>
</dbReference>
<comment type="similarity">
    <text evidence="1">Belongs to the DinB family.</text>
</comment>
<dbReference type="InterPro" id="IPR034660">
    <property type="entry name" value="DinB/YfiT-like"/>
</dbReference>
<keyword evidence="5" id="KW-1185">Reference proteome</keyword>
<accession>A0A3S2UST6</accession>
<dbReference type="PANTHER" id="PTHR37302">
    <property type="entry name" value="SLR1116 PROTEIN"/>
    <property type="match status" value="1"/>
</dbReference>
<dbReference type="RefSeq" id="WP_127683620.1">
    <property type="nucleotide sequence ID" value="NZ_SACM01000004.1"/>
</dbReference>
<comment type="caution">
    <text evidence="4">The sequence shown here is derived from an EMBL/GenBank/DDBJ whole genome shotgun (WGS) entry which is preliminary data.</text>
</comment>
<evidence type="ECO:0000256" key="1">
    <source>
        <dbReference type="ARBA" id="ARBA00008635"/>
    </source>
</evidence>
<dbReference type="PANTHER" id="PTHR37302:SF3">
    <property type="entry name" value="DAMAGE-INDUCIBLE PROTEIN DINB"/>
    <property type="match status" value="1"/>
</dbReference>
<dbReference type="EMBL" id="SACM01000004">
    <property type="protein sequence ID" value="RVT83656.1"/>
    <property type="molecule type" value="Genomic_DNA"/>
</dbReference>
<evidence type="ECO:0000313" key="5">
    <source>
        <dbReference type="Proteomes" id="UP000288587"/>
    </source>
</evidence>
<dbReference type="InterPro" id="IPR007837">
    <property type="entry name" value="DinB"/>
</dbReference>
<reference evidence="4 5" key="1">
    <citation type="submission" date="2019-01" db="EMBL/GenBank/DDBJ databases">
        <authorList>
            <person name="Chen W.-M."/>
        </authorList>
    </citation>
    <scope>NUCLEOTIDE SEQUENCE [LARGE SCALE GENOMIC DNA]</scope>
    <source>
        <strain evidence="4 5">CCP-18</strain>
    </source>
</reference>
<sequence>MTLARAFRIQAAANRLANHRIAQALSALAPADFHAPRVGFFPSLAATLNHVLGVDRYYVGALHGETDGHEAWARFVPATTAAEWAARQADSDQRLLAFCTALTEAGCAAEVAMPRGGGRVQRDSTGAVLMHLFMHQHHHRGQAHTMLTGAGLAAPQLDEFMMPSEAHLRAADMAALGLDETAIYGP</sequence>
<keyword evidence="2 3" id="KW-0479">Metal-binding</keyword>
<dbReference type="OrthoDB" id="9807509at2"/>
<dbReference type="Pfam" id="PF05163">
    <property type="entry name" value="DinB"/>
    <property type="match status" value="1"/>
</dbReference>
<dbReference type="AlphaFoldDB" id="A0A3S2UST6"/>
<dbReference type="SUPFAM" id="SSF109854">
    <property type="entry name" value="DinB/YfiT-like putative metalloenzymes"/>
    <property type="match status" value="1"/>
</dbReference>
<feature type="binding site" evidence="3">
    <location>
        <position position="135"/>
    </location>
    <ligand>
        <name>a divalent metal cation</name>
        <dbReference type="ChEBI" id="CHEBI:60240"/>
    </ligand>
</feature>
<dbReference type="Gene3D" id="1.20.120.450">
    <property type="entry name" value="dinb family like domain"/>
    <property type="match status" value="1"/>
</dbReference>
<evidence type="ECO:0000313" key="4">
    <source>
        <dbReference type="EMBL" id="RVT83656.1"/>
    </source>
</evidence>
<evidence type="ECO:0000256" key="3">
    <source>
        <dbReference type="PIRSR" id="PIRSR607837-1"/>
    </source>
</evidence>
<proteinExistence type="inferred from homology"/>
<gene>
    <name evidence="4" type="ORF">EOD73_13845</name>
</gene>